<keyword evidence="9" id="KW-1185">Reference proteome</keyword>
<reference evidence="8" key="1">
    <citation type="submission" date="2022-08" db="EMBL/GenBank/DDBJ databases">
        <authorList>
            <person name="Gutierrez-Valencia J."/>
        </authorList>
    </citation>
    <scope>NUCLEOTIDE SEQUENCE</scope>
</reference>
<name>A0AAV0QQY3_9ROSI</name>
<dbReference type="SUPFAM" id="SSF90229">
    <property type="entry name" value="CCCH zinc finger"/>
    <property type="match status" value="1"/>
</dbReference>
<accession>A0AAV0QQY3</accession>
<feature type="compositionally biased region" description="Acidic residues" evidence="6">
    <location>
        <begin position="277"/>
        <end position="292"/>
    </location>
</feature>
<dbReference type="EMBL" id="CAMGYJ010000010">
    <property type="protein sequence ID" value="CAI0547907.1"/>
    <property type="molecule type" value="Genomic_DNA"/>
</dbReference>
<dbReference type="PANTHER" id="PTHR14493:SF109">
    <property type="entry name" value="ZINC FINGER CCCH DOMAIN-CONTAINING PROTEIN 54"/>
    <property type="match status" value="1"/>
</dbReference>
<organism evidence="8 9">
    <name type="scientific">Linum tenue</name>
    <dbReference type="NCBI Taxonomy" id="586396"/>
    <lineage>
        <taxon>Eukaryota</taxon>
        <taxon>Viridiplantae</taxon>
        <taxon>Streptophyta</taxon>
        <taxon>Embryophyta</taxon>
        <taxon>Tracheophyta</taxon>
        <taxon>Spermatophyta</taxon>
        <taxon>Magnoliopsida</taxon>
        <taxon>eudicotyledons</taxon>
        <taxon>Gunneridae</taxon>
        <taxon>Pentapetalae</taxon>
        <taxon>rosids</taxon>
        <taxon>fabids</taxon>
        <taxon>Malpighiales</taxon>
        <taxon>Linaceae</taxon>
        <taxon>Linum</taxon>
    </lineage>
</organism>
<dbReference type="InterPro" id="IPR057444">
    <property type="entry name" value="Znf-CCCH_AtC3H23-like"/>
</dbReference>
<dbReference type="SMART" id="SM00356">
    <property type="entry name" value="ZnF_C3H1"/>
    <property type="match status" value="2"/>
</dbReference>
<dbReference type="Pfam" id="PF25512">
    <property type="entry name" value="zf-CCCH_AtC3H23"/>
    <property type="match status" value="1"/>
</dbReference>
<dbReference type="GO" id="GO:0008270">
    <property type="term" value="F:zinc ion binding"/>
    <property type="evidence" value="ECO:0007669"/>
    <property type="project" value="UniProtKB-KW"/>
</dbReference>
<dbReference type="Gene3D" id="3.30.1370.210">
    <property type="match status" value="1"/>
</dbReference>
<sequence length="322" mass="36212">MQSNTTAVHPAGFILLTRDKMPGPRPADDSQHRRLQAHIGNHNHHRGSGSSIEEQIFGSDEFRMYGFKIKRCNRTRSHDWTDCPYAHKGEKATRRDPRKVPYSAVACPWFRNGACPNGDLCDFAHGVFEYWLHPARYRTRPCNSGPFCQRKVCFFAHSPDQVRPDNHNHHNKYSSSSSASFHHRRKLIRPGDTAAAPPLLLLLDNSTAAANNNGVVTRQGSGSAAELENDGCCYFRTAAAPTGSEEVFWTPMRLDGGSYFDGVSEFLNSLRKLSISGEEEEEEQDTDDDDDGGDRVFSVHRRQIEPPTDELPQIDWVSDLVN</sequence>
<dbReference type="Proteomes" id="UP001154282">
    <property type="component" value="Unassembled WGS sequence"/>
</dbReference>
<comment type="caution">
    <text evidence="8">The sequence shown here is derived from an EMBL/GenBank/DDBJ whole genome shotgun (WGS) entry which is preliminary data.</text>
</comment>
<dbReference type="InterPro" id="IPR000571">
    <property type="entry name" value="Znf_CCCH"/>
</dbReference>
<evidence type="ECO:0000256" key="1">
    <source>
        <dbReference type="ARBA" id="ARBA00022723"/>
    </source>
</evidence>
<dbReference type="PROSITE" id="PS50103">
    <property type="entry name" value="ZF_C3H1"/>
    <property type="match status" value="1"/>
</dbReference>
<dbReference type="AlphaFoldDB" id="A0AAV0QQY3"/>
<keyword evidence="3 5" id="KW-0862">Zinc</keyword>
<keyword evidence="1 5" id="KW-0479">Metal-binding</keyword>
<evidence type="ECO:0000256" key="3">
    <source>
        <dbReference type="ARBA" id="ARBA00022833"/>
    </source>
</evidence>
<keyword evidence="4" id="KW-0238">DNA-binding</keyword>
<feature type="zinc finger region" description="C3H1-type" evidence="5">
    <location>
        <begin position="101"/>
        <end position="128"/>
    </location>
</feature>
<evidence type="ECO:0000256" key="4">
    <source>
        <dbReference type="ARBA" id="ARBA00023125"/>
    </source>
</evidence>
<evidence type="ECO:0000313" key="8">
    <source>
        <dbReference type="EMBL" id="CAI0547907.1"/>
    </source>
</evidence>
<dbReference type="InterPro" id="IPR036855">
    <property type="entry name" value="Znf_CCCH_sf"/>
</dbReference>
<evidence type="ECO:0000256" key="5">
    <source>
        <dbReference type="PROSITE-ProRule" id="PRU00723"/>
    </source>
</evidence>
<protein>
    <recommendedName>
        <fullName evidence="7">C3H1-type domain-containing protein</fullName>
    </recommendedName>
</protein>
<evidence type="ECO:0000256" key="6">
    <source>
        <dbReference type="SAM" id="MobiDB-lite"/>
    </source>
</evidence>
<gene>
    <name evidence="8" type="ORF">LITE_LOCUS44567</name>
</gene>
<evidence type="ECO:0000256" key="2">
    <source>
        <dbReference type="ARBA" id="ARBA00022771"/>
    </source>
</evidence>
<evidence type="ECO:0000313" key="9">
    <source>
        <dbReference type="Proteomes" id="UP001154282"/>
    </source>
</evidence>
<dbReference type="PANTHER" id="PTHR14493">
    <property type="entry name" value="UNKEMPT FAMILY MEMBER"/>
    <property type="match status" value="1"/>
</dbReference>
<feature type="domain" description="C3H1-type" evidence="7">
    <location>
        <begin position="101"/>
        <end position="128"/>
    </location>
</feature>
<dbReference type="InterPro" id="IPR045234">
    <property type="entry name" value="Unkempt-like"/>
</dbReference>
<evidence type="ECO:0000259" key="7">
    <source>
        <dbReference type="PROSITE" id="PS50103"/>
    </source>
</evidence>
<dbReference type="GO" id="GO:0003677">
    <property type="term" value="F:DNA binding"/>
    <property type="evidence" value="ECO:0007669"/>
    <property type="project" value="UniProtKB-KW"/>
</dbReference>
<proteinExistence type="predicted"/>
<dbReference type="Pfam" id="PF00642">
    <property type="entry name" value="zf-CCCH"/>
    <property type="match status" value="1"/>
</dbReference>
<feature type="region of interest" description="Disordered" evidence="6">
    <location>
        <begin position="275"/>
        <end position="322"/>
    </location>
</feature>
<keyword evidence="2 5" id="KW-0863">Zinc-finger</keyword>